<dbReference type="PANTHER" id="PTHR43701:SF2">
    <property type="entry name" value="MEMBRANE TRANSPORTER PROTEIN YJNA-RELATED"/>
    <property type="match status" value="1"/>
</dbReference>
<organism evidence="7 8">
    <name type="scientific">Microcystis aeruginosa NIES-44</name>
    <dbReference type="NCBI Taxonomy" id="449439"/>
    <lineage>
        <taxon>Bacteria</taxon>
        <taxon>Bacillati</taxon>
        <taxon>Cyanobacteriota</taxon>
        <taxon>Cyanophyceae</taxon>
        <taxon>Oscillatoriophycideae</taxon>
        <taxon>Chroococcales</taxon>
        <taxon>Microcystaceae</taxon>
        <taxon>Microcystis</taxon>
    </lineage>
</organism>
<protein>
    <recommendedName>
        <fullName evidence="6">Probable membrane transporter protein</fullName>
    </recommendedName>
</protein>
<dbReference type="Proteomes" id="UP000030321">
    <property type="component" value="Unassembled WGS sequence"/>
</dbReference>
<feature type="transmembrane region" description="Helical" evidence="6">
    <location>
        <begin position="7"/>
        <end position="35"/>
    </location>
</feature>
<proteinExistence type="inferred from homology"/>
<evidence type="ECO:0000256" key="2">
    <source>
        <dbReference type="ARBA" id="ARBA00009142"/>
    </source>
</evidence>
<dbReference type="EMBL" id="BBPA01000057">
    <property type="protein sequence ID" value="GAL94550.1"/>
    <property type="molecule type" value="Genomic_DNA"/>
</dbReference>
<comment type="subcellular location">
    <subcellularLocation>
        <location evidence="6">Cell membrane</location>
        <topology evidence="6">Multi-pass membrane protein</topology>
    </subcellularLocation>
    <subcellularLocation>
        <location evidence="1">Membrane</location>
        <topology evidence="1">Multi-pass membrane protein</topology>
    </subcellularLocation>
</comment>
<sequence>MAEYYLILLITGVFSGLLAGLFGIGGGTISVAILLNLGYSYGESVATSSLAIVFTSLGGTIQNWRLGSLKWQRVLLLGLPGIFTAFIGVYLVKSSPKHLLEAAFGCFLLFNIYLTNLKQNLSQKEPVSAIRLHPNLACLLTGGIAGFLAGIFGIGGGAIMVPLQMIFLAEKIKIAIVTSLGVVLLNSIAACFAHAQAGYILYLQGIILGIGGSLGVQVTTRFLPKLPDRLVRITFYIFLLLMAIYFFIRACS</sequence>
<evidence type="ECO:0000313" key="8">
    <source>
        <dbReference type="Proteomes" id="UP000030321"/>
    </source>
</evidence>
<dbReference type="InterPro" id="IPR051598">
    <property type="entry name" value="TSUP/Inactive_protease-like"/>
</dbReference>
<evidence type="ECO:0000313" key="7">
    <source>
        <dbReference type="EMBL" id="GAL94550.1"/>
    </source>
</evidence>
<name>A0A0A1VXT4_MICAE</name>
<keyword evidence="4 6" id="KW-1133">Transmembrane helix</keyword>
<feature type="transmembrane region" description="Helical" evidence="6">
    <location>
        <begin position="199"/>
        <end position="218"/>
    </location>
</feature>
<feature type="transmembrane region" description="Helical" evidence="6">
    <location>
        <begin position="74"/>
        <end position="92"/>
    </location>
</feature>
<feature type="transmembrane region" description="Helical" evidence="6">
    <location>
        <begin position="41"/>
        <end position="62"/>
    </location>
</feature>
<evidence type="ECO:0000256" key="5">
    <source>
        <dbReference type="ARBA" id="ARBA00023136"/>
    </source>
</evidence>
<dbReference type="Pfam" id="PF01925">
    <property type="entry name" value="TauE"/>
    <property type="match status" value="1"/>
</dbReference>
<evidence type="ECO:0000256" key="4">
    <source>
        <dbReference type="ARBA" id="ARBA00022989"/>
    </source>
</evidence>
<dbReference type="GO" id="GO:0005886">
    <property type="term" value="C:plasma membrane"/>
    <property type="evidence" value="ECO:0007669"/>
    <property type="project" value="UniProtKB-SubCell"/>
</dbReference>
<feature type="transmembrane region" description="Helical" evidence="6">
    <location>
        <begin position="230"/>
        <end position="248"/>
    </location>
</feature>
<evidence type="ECO:0000256" key="1">
    <source>
        <dbReference type="ARBA" id="ARBA00004141"/>
    </source>
</evidence>
<dbReference type="AlphaFoldDB" id="A0A0A1VXT4"/>
<keyword evidence="5 6" id="KW-0472">Membrane</keyword>
<feature type="transmembrane region" description="Helical" evidence="6">
    <location>
        <begin position="98"/>
        <end position="115"/>
    </location>
</feature>
<evidence type="ECO:0000256" key="3">
    <source>
        <dbReference type="ARBA" id="ARBA00022692"/>
    </source>
</evidence>
<comment type="similarity">
    <text evidence="2 6">Belongs to the 4-toluene sulfonate uptake permease (TSUP) (TC 2.A.102) family.</text>
</comment>
<dbReference type="PANTHER" id="PTHR43701">
    <property type="entry name" value="MEMBRANE TRANSPORTER PROTEIN MJ0441-RELATED"/>
    <property type="match status" value="1"/>
</dbReference>
<evidence type="ECO:0000256" key="6">
    <source>
        <dbReference type="RuleBase" id="RU363041"/>
    </source>
</evidence>
<dbReference type="InterPro" id="IPR002781">
    <property type="entry name" value="TM_pro_TauE-like"/>
</dbReference>
<keyword evidence="6" id="KW-1003">Cell membrane</keyword>
<dbReference type="RefSeq" id="WP_045360638.1">
    <property type="nucleotide sequence ID" value="NZ_BBPA01000057.1"/>
</dbReference>
<reference evidence="8" key="1">
    <citation type="journal article" date="2015" name="Genome">
        <title>Whole Genome Sequence of the Non-Microcystin-Producing Microcystis aeruginosa Strain NIES-44.</title>
        <authorList>
            <person name="Okano K."/>
            <person name="Miyata N."/>
            <person name="Ozaki Y."/>
        </authorList>
    </citation>
    <scope>NUCLEOTIDE SEQUENCE [LARGE SCALE GENOMIC DNA]</scope>
    <source>
        <strain evidence="8">NIES-44</strain>
    </source>
</reference>
<feature type="transmembrane region" description="Helical" evidence="6">
    <location>
        <begin position="136"/>
        <end position="160"/>
    </location>
</feature>
<feature type="transmembrane region" description="Helical" evidence="6">
    <location>
        <begin position="172"/>
        <end position="192"/>
    </location>
</feature>
<accession>A0A0A1VXT4</accession>
<comment type="caution">
    <text evidence="7">The sequence shown here is derived from an EMBL/GenBank/DDBJ whole genome shotgun (WGS) entry which is preliminary data.</text>
</comment>
<gene>
    <name evidence="7" type="ORF">N44_03130</name>
</gene>
<keyword evidence="3 6" id="KW-0812">Transmembrane</keyword>